<gene>
    <name evidence="1" type="ORF">DKZ22_13635</name>
</gene>
<reference evidence="1 2" key="1">
    <citation type="journal article" date="2018" name="Front. Microbiol.">
        <title>Comparative Genomics of the Herbivore Gut Symbiont Lactobacillus reuteri Reveals Genetic Diversity and Lifestyle Adaptation.</title>
        <authorList>
            <person name="Zhao J."/>
        </authorList>
    </citation>
    <scope>NUCLEOTIDE SEQUENCE [LARGE SCALE GENOMIC DNA]</scope>
    <source>
        <strain evidence="1 2">LR10</strain>
    </source>
</reference>
<evidence type="ECO:0000313" key="1">
    <source>
        <dbReference type="EMBL" id="PWT36889.1"/>
    </source>
</evidence>
<evidence type="ECO:0000313" key="2">
    <source>
        <dbReference type="Proteomes" id="UP000245980"/>
    </source>
</evidence>
<name>A0A855XKQ5_LIMRT</name>
<accession>A0A855XKQ5</accession>
<dbReference type="Proteomes" id="UP000245980">
    <property type="component" value="Unassembled WGS sequence"/>
</dbReference>
<proteinExistence type="predicted"/>
<dbReference type="AlphaFoldDB" id="A0A855XKQ5"/>
<dbReference type="EMBL" id="QGHT01000335">
    <property type="protein sequence ID" value="PWT36889.1"/>
    <property type="molecule type" value="Genomic_DNA"/>
</dbReference>
<dbReference type="RefSeq" id="WP_146196567.1">
    <property type="nucleotide sequence ID" value="NZ_QGHP01000585.1"/>
</dbReference>
<comment type="caution">
    <text evidence="1">The sequence shown here is derived from an EMBL/GenBank/DDBJ whole genome shotgun (WGS) entry which is preliminary data.</text>
</comment>
<protein>
    <submittedName>
        <fullName evidence="1">Uncharacterized protein</fullName>
    </submittedName>
</protein>
<sequence length="70" mass="7791">MAEFNQLSVANFVGTKDADNAKNLADSLSQIRDAIMENLDSIDELKKSIRDIQLNSIIESLSKYTDNLSN</sequence>
<organism evidence="1 2">
    <name type="scientific">Limosilactobacillus reuteri</name>
    <name type="common">Lactobacillus reuteri</name>
    <dbReference type="NCBI Taxonomy" id="1598"/>
    <lineage>
        <taxon>Bacteria</taxon>
        <taxon>Bacillati</taxon>
        <taxon>Bacillota</taxon>
        <taxon>Bacilli</taxon>
        <taxon>Lactobacillales</taxon>
        <taxon>Lactobacillaceae</taxon>
        <taxon>Limosilactobacillus</taxon>
    </lineage>
</organism>
<feature type="non-terminal residue" evidence="1">
    <location>
        <position position="70"/>
    </location>
</feature>